<protein>
    <submittedName>
        <fullName evidence="1">Uncharacterized protein</fullName>
    </submittedName>
</protein>
<dbReference type="EMBL" id="CALNXJ010000007">
    <property type="protein sequence ID" value="CAH3044269.1"/>
    <property type="molecule type" value="Genomic_DNA"/>
</dbReference>
<keyword evidence="2" id="KW-1185">Reference proteome</keyword>
<evidence type="ECO:0000313" key="1">
    <source>
        <dbReference type="EMBL" id="CAH3044269.1"/>
    </source>
</evidence>
<sequence length="120" mass="13963">MRHIVATHCFSFIFISVQLEKMAKKTPKFGALPTFSMPKRSHDMVRPVACPLRSVVEDNLHQKYYSSFSDLCKRVKTLKTLQEWTVQELENRLLLQKKSAVMLPEFELMIDDSLGFRISV</sequence>
<accession>A0AAU9W2N0</accession>
<evidence type="ECO:0000313" key="2">
    <source>
        <dbReference type="Proteomes" id="UP001159428"/>
    </source>
</evidence>
<proteinExistence type="predicted"/>
<reference evidence="1 2" key="1">
    <citation type="submission" date="2022-05" db="EMBL/GenBank/DDBJ databases">
        <authorList>
            <consortium name="Genoscope - CEA"/>
            <person name="William W."/>
        </authorList>
    </citation>
    <scope>NUCLEOTIDE SEQUENCE [LARGE SCALE GENOMIC DNA]</scope>
</reference>
<comment type="caution">
    <text evidence="1">The sequence shown here is derived from an EMBL/GenBank/DDBJ whole genome shotgun (WGS) entry which is preliminary data.</text>
</comment>
<name>A0AAU9W2N0_9CNID</name>
<organism evidence="1 2">
    <name type="scientific">Pocillopora meandrina</name>
    <dbReference type="NCBI Taxonomy" id="46732"/>
    <lineage>
        <taxon>Eukaryota</taxon>
        <taxon>Metazoa</taxon>
        <taxon>Cnidaria</taxon>
        <taxon>Anthozoa</taxon>
        <taxon>Hexacorallia</taxon>
        <taxon>Scleractinia</taxon>
        <taxon>Astrocoeniina</taxon>
        <taxon>Pocilloporidae</taxon>
        <taxon>Pocillopora</taxon>
    </lineage>
</organism>
<dbReference type="Proteomes" id="UP001159428">
    <property type="component" value="Unassembled WGS sequence"/>
</dbReference>
<dbReference type="AlphaFoldDB" id="A0AAU9W2N0"/>
<gene>
    <name evidence="1" type="ORF">PMEA_00031069</name>
</gene>